<proteinExistence type="predicted"/>
<keyword evidence="2" id="KW-1185">Reference proteome</keyword>
<dbReference type="RefSeq" id="WP_221557443.1">
    <property type="nucleotide sequence ID" value="NZ_JAIGNO010000003.1"/>
</dbReference>
<organism evidence="1 2">
    <name type="scientific">Qipengyuania qiaonensis</name>
    <dbReference type="NCBI Taxonomy" id="2867240"/>
    <lineage>
        <taxon>Bacteria</taxon>
        <taxon>Pseudomonadati</taxon>
        <taxon>Pseudomonadota</taxon>
        <taxon>Alphaproteobacteria</taxon>
        <taxon>Sphingomonadales</taxon>
        <taxon>Erythrobacteraceae</taxon>
        <taxon>Qipengyuania</taxon>
    </lineage>
</organism>
<evidence type="ECO:0000313" key="1">
    <source>
        <dbReference type="EMBL" id="MBX7482333.1"/>
    </source>
</evidence>
<sequence>MGIFSRVTRRTPEPDIEFAARGFVQVAITRRHAPHLDLHKLERGYAAELLEEGCSLEQALSARWGGAYAITANLSEFDEAIETFKDTMADALGRRTFKTADEAKVAYQSAAVFLLGVAHAVDPREYGRFLDYIGAR</sequence>
<reference evidence="1 2" key="1">
    <citation type="submission" date="2021-08" db="EMBL/GenBank/DDBJ databases">
        <title>Comparative Genomics Analysis of the Genus Qipengyuania Reveals Extensive Genetic Diversity and Metabolic Versatility, Including the Description of Fifteen Novel Species.</title>
        <authorList>
            <person name="Liu Y."/>
        </authorList>
    </citation>
    <scope>NUCLEOTIDE SEQUENCE [LARGE SCALE GENOMIC DNA]</scope>
    <source>
        <strain evidence="1 2">6D47A</strain>
    </source>
</reference>
<evidence type="ECO:0000313" key="2">
    <source>
        <dbReference type="Proteomes" id="UP000755104"/>
    </source>
</evidence>
<dbReference type="EMBL" id="JAIGNO010000003">
    <property type="protein sequence ID" value="MBX7482333.1"/>
    <property type="molecule type" value="Genomic_DNA"/>
</dbReference>
<name>A0ABS7J4R7_9SPHN</name>
<gene>
    <name evidence="1" type="ORF">K3174_07300</name>
</gene>
<comment type="caution">
    <text evidence="1">The sequence shown here is derived from an EMBL/GenBank/DDBJ whole genome shotgun (WGS) entry which is preliminary data.</text>
</comment>
<accession>A0ABS7J4R7</accession>
<dbReference type="Proteomes" id="UP000755104">
    <property type="component" value="Unassembled WGS sequence"/>
</dbReference>
<protein>
    <submittedName>
        <fullName evidence="1">Uncharacterized protein</fullName>
    </submittedName>
</protein>